<evidence type="ECO:0000313" key="4">
    <source>
        <dbReference type="Proteomes" id="UP001642409"/>
    </source>
</evidence>
<gene>
    <name evidence="2" type="ORF">HINF_LOCUS22985</name>
    <name evidence="3" type="ORF">HINF_LOCUS77128</name>
</gene>
<keyword evidence="1" id="KW-0812">Transmembrane</keyword>
<protein>
    <submittedName>
        <fullName evidence="3">Hypothetical_protein</fullName>
    </submittedName>
</protein>
<evidence type="ECO:0000313" key="2">
    <source>
        <dbReference type="EMBL" id="CAI9935340.1"/>
    </source>
</evidence>
<feature type="transmembrane region" description="Helical" evidence="1">
    <location>
        <begin position="258"/>
        <end position="277"/>
    </location>
</feature>
<proteinExistence type="predicted"/>
<reference evidence="3 4" key="2">
    <citation type="submission" date="2024-07" db="EMBL/GenBank/DDBJ databases">
        <authorList>
            <person name="Akdeniz Z."/>
        </authorList>
    </citation>
    <scope>NUCLEOTIDE SEQUENCE [LARGE SCALE GENOMIC DNA]</scope>
</reference>
<keyword evidence="1" id="KW-0472">Membrane</keyword>
<evidence type="ECO:0000256" key="1">
    <source>
        <dbReference type="SAM" id="Phobius"/>
    </source>
</evidence>
<accession>A0AA86PB06</accession>
<organism evidence="2">
    <name type="scientific">Hexamita inflata</name>
    <dbReference type="NCBI Taxonomy" id="28002"/>
    <lineage>
        <taxon>Eukaryota</taxon>
        <taxon>Metamonada</taxon>
        <taxon>Diplomonadida</taxon>
        <taxon>Hexamitidae</taxon>
        <taxon>Hexamitinae</taxon>
        <taxon>Hexamita</taxon>
    </lineage>
</organism>
<dbReference type="EMBL" id="CAXDID020000743">
    <property type="protein sequence ID" value="CAL6112629.1"/>
    <property type="molecule type" value="Genomic_DNA"/>
</dbReference>
<comment type="caution">
    <text evidence="2">The sequence shown here is derived from an EMBL/GenBank/DDBJ whole genome shotgun (WGS) entry which is preliminary data.</text>
</comment>
<dbReference type="EMBL" id="CATOUU010000607">
    <property type="protein sequence ID" value="CAI9935340.1"/>
    <property type="molecule type" value="Genomic_DNA"/>
</dbReference>
<keyword evidence="4" id="KW-1185">Reference proteome</keyword>
<keyword evidence="1" id="KW-1133">Transmembrane helix</keyword>
<dbReference type="Proteomes" id="UP001642409">
    <property type="component" value="Unassembled WGS sequence"/>
</dbReference>
<dbReference type="AlphaFoldDB" id="A0AA86PB06"/>
<evidence type="ECO:0000313" key="3">
    <source>
        <dbReference type="EMBL" id="CAL6112629.1"/>
    </source>
</evidence>
<name>A0AA86PB06_9EUKA</name>
<sequence length="313" mass="35903">MRQKYTQEQNEAFYLDAAKMYQEAFGVNNCISPSGQVVKEVFFPAYRDRFGYGLGLFTIKEEAKRMRDGITKFFKARFVEKMEHYTDKGIAFEQIMFRVTSEFEPYMLRSDIDNAVLLFKKSLDKQIVQLQNSHVESPRELVSNLNAQIQSQMIRSQARPDAGQSFVAQLQDILDANSHRTEGARKGAASATFNWCERIAVAVIYYYLNSSEQDQISGRRQICKSSGVQLKQIFAKLLKISEISQGQMQRGRRIRIRLLGALPSPFCSSCVFFVLSWRGTCFAVTESASEAKARLDAKLDRFSLSLIFHIRWP</sequence>
<reference evidence="2" key="1">
    <citation type="submission" date="2023-06" db="EMBL/GenBank/DDBJ databases">
        <authorList>
            <person name="Kurt Z."/>
        </authorList>
    </citation>
    <scope>NUCLEOTIDE SEQUENCE</scope>
</reference>